<reference evidence="13" key="1">
    <citation type="journal article" date="2014" name="Gene">
        <title>Genome-guided analysis of transformation efficiency and carbon dioxide assimilation by Moorella thermoacetica Y72.</title>
        <authorList>
            <person name="Tsukahara K."/>
            <person name="Kita A."/>
            <person name="Nakashimada Y."/>
            <person name="Hoshino T."/>
            <person name="Murakami K."/>
        </authorList>
    </citation>
    <scope>NUCLEOTIDE SEQUENCE [LARGE SCALE GENOMIC DNA]</scope>
    <source>
        <strain evidence="13">Y72</strain>
    </source>
</reference>
<keyword evidence="6 12" id="KW-0812">Transmembrane</keyword>
<keyword evidence="5" id="KW-0349">Heme</keyword>
<keyword evidence="7" id="KW-0479">Metal-binding</keyword>
<evidence type="ECO:0000256" key="11">
    <source>
        <dbReference type="ARBA" id="ARBA00023136"/>
    </source>
</evidence>
<keyword evidence="4" id="KW-1003">Cell membrane</keyword>
<comment type="similarity">
    <text evidence="2">Belongs to the cytochrome ubiquinol oxidase subunit 2 family.</text>
</comment>
<accession>A0A0S6U882</accession>
<sequence length="334" mass="37317">MDLNILWFILVTVLFTGFFFLEGFDYGVGILLPFVGRNDLERRMVINSIGPFWDGNEVWMLTAGGAMFAAFPHWYATLFSGFYLALFLILVALILRGVAFEFRSKDEKPAWRNLWDWLLFVGSLLPALLWGVAITNLIRGVPIDARMQFTGTFFDLLSPYTLLGGLAFLLVFTLQGGLFLALKSEGELQERSRQAALRAGAGAALALLLLVIMSYGVTDIFSRFLPGILLGSAFITLLLSLAGLYSRRYGPGFLMNGLTVILVTAGFFSGLFPRVMVSSLNPEWSITIYRAASSPYTLKVMTVVALTLVPVVLAYQGWTYWVFRQRVKARDLEY</sequence>
<proteinExistence type="inferred from homology"/>
<evidence type="ECO:0000256" key="7">
    <source>
        <dbReference type="ARBA" id="ARBA00022723"/>
    </source>
</evidence>
<dbReference type="AlphaFoldDB" id="A0A0S6U882"/>
<feature type="transmembrane region" description="Helical" evidence="12">
    <location>
        <begin position="114"/>
        <end position="138"/>
    </location>
</feature>
<evidence type="ECO:0000256" key="5">
    <source>
        <dbReference type="ARBA" id="ARBA00022617"/>
    </source>
</evidence>
<dbReference type="GO" id="GO:0016682">
    <property type="term" value="F:oxidoreductase activity, acting on diphenols and related substances as donors, oxygen as acceptor"/>
    <property type="evidence" value="ECO:0007669"/>
    <property type="project" value="TreeGrafter"/>
</dbReference>
<feature type="transmembrane region" description="Helical" evidence="12">
    <location>
        <begin position="158"/>
        <end position="183"/>
    </location>
</feature>
<dbReference type="PANTHER" id="PTHR43141">
    <property type="entry name" value="CYTOCHROME BD2 SUBUNIT II"/>
    <property type="match status" value="1"/>
</dbReference>
<evidence type="ECO:0000313" key="13">
    <source>
        <dbReference type="EMBL" id="GAF25313.1"/>
    </source>
</evidence>
<dbReference type="EMBL" id="DF238840">
    <property type="protein sequence ID" value="GAF25313.1"/>
    <property type="molecule type" value="Genomic_DNA"/>
</dbReference>
<dbReference type="GO" id="GO:0070069">
    <property type="term" value="C:cytochrome complex"/>
    <property type="evidence" value="ECO:0007669"/>
    <property type="project" value="TreeGrafter"/>
</dbReference>
<evidence type="ECO:0000256" key="4">
    <source>
        <dbReference type="ARBA" id="ARBA00022475"/>
    </source>
</evidence>
<evidence type="ECO:0000256" key="10">
    <source>
        <dbReference type="ARBA" id="ARBA00023004"/>
    </source>
</evidence>
<name>A0A0S6U882_NEOTH</name>
<keyword evidence="10" id="KW-0408">Iron</keyword>
<dbReference type="Pfam" id="PF02322">
    <property type="entry name" value="Cyt_bd_oxida_II"/>
    <property type="match status" value="1"/>
</dbReference>
<evidence type="ECO:0000256" key="6">
    <source>
        <dbReference type="ARBA" id="ARBA00022692"/>
    </source>
</evidence>
<comment type="subcellular location">
    <subcellularLocation>
        <location evidence="1">Cell membrane</location>
        <topology evidence="1">Multi-pass membrane protein</topology>
    </subcellularLocation>
</comment>
<feature type="transmembrane region" description="Helical" evidence="12">
    <location>
        <begin position="82"/>
        <end position="102"/>
    </location>
</feature>
<dbReference type="InterPro" id="IPR003317">
    <property type="entry name" value="Cyt-d_oxidase_su2"/>
</dbReference>
<evidence type="ECO:0000256" key="3">
    <source>
        <dbReference type="ARBA" id="ARBA00022448"/>
    </source>
</evidence>
<feature type="transmembrane region" description="Helical" evidence="12">
    <location>
        <begin position="195"/>
        <end position="218"/>
    </location>
</feature>
<gene>
    <name evidence="13" type="ORF">MTY_0645</name>
</gene>
<dbReference type="Proteomes" id="UP000063718">
    <property type="component" value="Unassembled WGS sequence"/>
</dbReference>
<evidence type="ECO:0000256" key="12">
    <source>
        <dbReference type="SAM" id="Phobius"/>
    </source>
</evidence>
<keyword evidence="8" id="KW-0249">Electron transport</keyword>
<dbReference type="PIRSF" id="PIRSF000267">
    <property type="entry name" value="Cyt_oxidse_sub2"/>
    <property type="match status" value="1"/>
</dbReference>
<keyword evidence="9 12" id="KW-1133">Transmembrane helix</keyword>
<feature type="transmembrane region" description="Helical" evidence="12">
    <location>
        <begin position="224"/>
        <end position="246"/>
    </location>
</feature>
<keyword evidence="3" id="KW-0813">Transport</keyword>
<dbReference type="PANTHER" id="PTHR43141:SF5">
    <property type="entry name" value="CYTOCHROME BD-I UBIQUINOL OXIDASE SUBUNIT 2"/>
    <property type="match status" value="1"/>
</dbReference>
<dbReference type="GO" id="GO:0005886">
    <property type="term" value="C:plasma membrane"/>
    <property type="evidence" value="ECO:0007669"/>
    <property type="project" value="UniProtKB-SubCell"/>
</dbReference>
<feature type="transmembrane region" description="Helical" evidence="12">
    <location>
        <begin position="6"/>
        <end position="36"/>
    </location>
</feature>
<dbReference type="NCBIfam" id="TIGR00203">
    <property type="entry name" value="cydB"/>
    <property type="match status" value="1"/>
</dbReference>
<feature type="transmembrane region" description="Helical" evidence="12">
    <location>
        <begin position="296"/>
        <end position="323"/>
    </location>
</feature>
<evidence type="ECO:0000256" key="8">
    <source>
        <dbReference type="ARBA" id="ARBA00022982"/>
    </source>
</evidence>
<keyword evidence="11 12" id="KW-0472">Membrane</keyword>
<evidence type="ECO:0000256" key="2">
    <source>
        <dbReference type="ARBA" id="ARBA00007543"/>
    </source>
</evidence>
<protein>
    <submittedName>
        <fullName evidence="13">Cytochrome bd-type quinol oxidase, subunit 2</fullName>
    </submittedName>
</protein>
<evidence type="ECO:0000256" key="9">
    <source>
        <dbReference type="ARBA" id="ARBA00022989"/>
    </source>
</evidence>
<dbReference type="GO" id="GO:0046872">
    <property type="term" value="F:metal ion binding"/>
    <property type="evidence" value="ECO:0007669"/>
    <property type="project" value="UniProtKB-KW"/>
</dbReference>
<organism evidence="13">
    <name type="scientific">Moorella thermoacetica Y72</name>
    <dbReference type="NCBI Taxonomy" id="1325331"/>
    <lineage>
        <taxon>Bacteria</taxon>
        <taxon>Bacillati</taxon>
        <taxon>Bacillota</taxon>
        <taxon>Clostridia</taxon>
        <taxon>Neomoorellales</taxon>
        <taxon>Neomoorellaceae</taxon>
        <taxon>Neomoorella</taxon>
    </lineage>
</organism>
<feature type="transmembrane region" description="Helical" evidence="12">
    <location>
        <begin position="253"/>
        <end position="276"/>
    </location>
</feature>
<dbReference type="GO" id="GO:0009055">
    <property type="term" value="F:electron transfer activity"/>
    <property type="evidence" value="ECO:0007669"/>
    <property type="project" value="TreeGrafter"/>
</dbReference>
<dbReference type="GO" id="GO:0019646">
    <property type="term" value="P:aerobic electron transport chain"/>
    <property type="evidence" value="ECO:0007669"/>
    <property type="project" value="TreeGrafter"/>
</dbReference>
<evidence type="ECO:0000256" key="1">
    <source>
        <dbReference type="ARBA" id="ARBA00004651"/>
    </source>
</evidence>
<dbReference type="RefSeq" id="WP_025773324.1">
    <property type="nucleotide sequence ID" value="NZ_DF238840.1"/>
</dbReference>